<evidence type="ECO:0000259" key="7">
    <source>
        <dbReference type="Pfam" id="PF05567"/>
    </source>
</evidence>
<comment type="caution">
    <text evidence="8">The sequence shown here is derived from an EMBL/GenBank/DDBJ whole genome shotgun (WGS) entry which is preliminary data.</text>
</comment>
<protein>
    <submittedName>
        <fullName evidence="8">Type IV pilus assembly protein PilY1</fullName>
    </submittedName>
</protein>
<gene>
    <name evidence="8" type="ORF">EC912_10124</name>
</gene>
<evidence type="ECO:0000313" key="9">
    <source>
        <dbReference type="Proteomes" id="UP000295645"/>
    </source>
</evidence>
<keyword evidence="3" id="KW-1029">Fimbrium biogenesis</keyword>
<keyword evidence="4" id="KW-0479">Metal-binding</keyword>
<evidence type="ECO:0000256" key="3">
    <source>
        <dbReference type="ARBA" id="ARBA00022558"/>
    </source>
</evidence>
<dbReference type="EMBL" id="SMCS01000001">
    <property type="protein sequence ID" value="TCV97031.1"/>
    <property type="molecule type" value="Genomic_DNA"/>
</dbReference>
<dbReference type="GO" id="GO:0009289">
    <property type="term" value="C:pilus"/>
    <property type="evidence" value="ECO:0007669"/>
    <property type="project" value="UniProtKB-SubCell"/>
</dbReference>
<accession>A0A4R3YWI0</accession>
<proteinExistence type="inferred from homology"/>
<sequence length="1242" mass="130144">MTSLSSKFHLLRNVALGLGLCVFGGYSGVSVSQTTTTYYTTDLSTTPPDLTVGVAPNIAVTFDDSGSMGSTNLPDTLDGTQSKKYYYSSKTNSQYYNPAITYSAPLTADGVTPFALAVYGDKKGGGAWRDGICANTTKFAVTSNGTIDTNTPCTATVNLSNNFRSGFGNNTTSGRQAYQSGVSDIDRTLAGGQDGGFYYTCPTVLSEAGCVITTLSSGTDADRQNFANWYSYYRTRNLMTRSAISDVFAGLGSTIRVVFQNLNNSNYVLTGGTTTFDAFADTSTGVGPRTTFFKWLYAVNASGGTPTRIAIKKAGDIFMTGNNNTIRKTNKNPYFEPNIGTDGTGLELSCRLNYSLLVTDGYWNGGDPGIPANTVQASTITLPDGNVYQGGSSGNAEAKIFWNVPATTTYSTLSDIAFNYWVTNLRPDFKNADGTPKLGVPPSFTDYSDASGNAVAWNGTGTVPAAIYFNPKNDPATWPHLVQFMITLGIDGTLAYDGDYAALRKGTKSWPTPTGTGNGDATDIDDTWHAAVNSRGQYFSARDPAALTKALSQLLARIIARTSSSVAGVLNTAVLSTSSVTYTTGYDSASWVGSLLAKSVDSTGAIGSTLWDGSALLTTRNKAGDSRVILTSTASGSGNGAAFQWASVQAALTAVDSTFNTGSTGSDRLKYLRGDTTKEGTSFRTRVSALGAIINSQPVYVAYPASGYRDSFPNVGKNTAPEMAVDTSGALKYSYEQFVADHQKRAPTLYVGANDGMLHAFDATTSSTKAADVDVTPDPGKERWAYVPFTVYGSLNSLTPKSGFNFVPTVDATPVARDVFFSGTGKVGWHTILIGGLRLGGRGIYALDITNASASESSPNSTVLWEFNSDSVDSTGTNVGANLGYTFGKPNVGRLANGKWVVLVPSGYFPTGSKVAAASNTTSSLFVLDAETGAVIKELKTPTSIGGISNIVSYGLSSAVLGDYNNDQVDDVAFAGDLQGNLWRFDLADPSPDKWAVTLAFRPKTPGDRPITVMPRLFSDPTSSYFMVVFGTGKYLGATDNTVSDANSKVQGIYGIRDRGPSNTAPVVEGTSTLVEQKMAEVSNVRGLTTNAVPATLSDGTVVYGWFINLTVGTPQTNKGERVVVDATALFDSGRAIITTLIPGSTDPCDPVRLGAVLVIDAATGGASSGVSAGSVSMTTGYTVAGARVKNVPAGGGLPAATVIGGGKIVLPGISLLSDGTPLGIGDAIWRRRSWRALNNGN</sequence>
<dbReference type="RefSeq" id="WP_132141123.1">
    <property type="nucleotide sequence ID" value="NZ_SMCS01000001.1"/>
</dbReference>
<evidence type="ECO:0000256" key="5">
    <source>
        <dbReference type="ARBA" id="ARBA00022837"/>
    </source>
</evidence>
<keyword evidence="6" id="KW-0281">Fimbrium</keyword>
<dbReference type="SUPFAM" id="SSF50998">
    <property type="entry name" value="Quinoprotein alcohol dehydrogenase-like"/>
    <property type="match status" value="1"/>
</dbReference>
<dbReference type="OrthoDB" id="7156875at2"/>
<evidence type="ECO:0000256" key="1">
    <source>
        <dbReference type="ARBA" id="ARBA00004561"/>
    </source>
</evidence>
<evidence type="ECO:0000256" key="4">
    <source>
        <dbReference type="ARBA" id="ARBA00022723"/>
    </source>
</evidence>
<comment type="similarity">
    <text evidence="2">Belongs to the PilY1 family.</text>
</comment>
<dbReference type="Pfam" id="PF05567">
    <property type="entry name" value="T4P_PilY1"/>
    <property type="match status" value="1"/>
</dbReference>
<comment type="subcellular location">
    <subcellularLocation>
        <location evidence="1">Fimbrium</location>
    </subcellularLocation>
</comment>
<name>A0A4R3YWI0_9GAMM</name>
<evidence type="ECO:0000256" key="2">
    <source>
        <dbReference type="ARBA" id="ARBA00008387"/>
    </source>
</evidence>
<evidence type="ECO:0000256" key="6">
    <source>
        <dbReference type="ARBA" id="ARBA00023263"/>
    </source>
</evidence>
<dbReference type="GO" id="GO:0046872">
    <property type="term" value="F:metal ion binding"/>
    <property type="evidence" value="ECO:0007669"/>
    <property type="project" value="UniProtKB-KW"/>
</dbReference>
<dbReference type="Proteomes" id="UP000295645">
    <property type="component" value="Unassembled WGS sequence"/>
</dbReference>
<reference evidence="8 9" key="1">
    <citation type="submission" date="2019-03" db="EMBL/GenBank/DDBJ databases">
        <title>Above-ground endophytic microbial communities from plants in different locations in the United States.</title>
        <authorList>
            <person name="Frank C."/>
        </authorList>
    </citation>
    <scope>NUCLEOTIDE SEQUENCE [LARGE SCALE GENOMIC DNA]</scope>
    <source>
        <strain evidence="8 9">LP_13_YM</strain>
    </source>
</reference>
<dbReference type="InterPro" id="IPR008707">
    <property type="entry name" value="B-propeller_PilY1"/>
</dbReference>
<evidence type="ECO:0000313" key="8">
    <source>
        <dbReference type="EMBL" id="TCV97031.1"/>
    </source>
</evidence>
<feature type="domain" description="PilY1 beta-propeller" evidence="7">
    <location>
        <begin position="734"/>
        <end position="1071"/>
    </location>
</feature>
<keyword evidence="9" id="KW-1185">Reference proteome</keyword>
<organism evidence="8 9">
    <name type="scientific">Luteibacter rhizovicinus</name>
    <dbReference type="NCBI Taxonomy" id="242606"/>
    <lineage>
        <taxon>Bacteria</taxon>
        <taxon>Pseudomonadati</taxon>
        <taxon>Pseudomonadota</taxon>
        <taxon>Gammaproteobacteria</taxon>
        <taxon>Lysobacterales</taxon>
        <taxon>Rhodanobacteraceae</taxon>
        <taxon>Luteibacter</taxon>
    </lineage>
</organism>
<dbReference type="InterPro" id="IPR011047">
    <property type="entry name" value="Quinoprotein_ADH-like_sf"/>
</dbReference>
<dbReference type="AlphaFoldDB" id="A0A4R3YWI0"/>
<keyword evidence="5" id="KW-0106">Calcium</keyword>